<dbReference type="PANTHER" id="PTHR43180:SF33">
    <property type="entry name" value="15-HYDROXYPROSTAGLANDIN DEHYDROGENASE [NAD(+)]-LIKE"/>
    <property type="match status" value="1"/>
</dbReference>
<keyword evidence="6" id="KW-1185">Reference proteome</keyword>
<evidence type="ECO:0000313" key="6">
    <source>
        <dbReference type="Proteomes" id="UP000298061"/>
    </source>
</evidence>
<dbReference type="Pfam" id="PF00106">
    <property type="entry name" value="adh_short"/>
    <property type="match status" value="1"/>
</dbReference>
<proteinExistence type="inferred from homology"/>
<dbReference type="AlphaFoldDB" id="A0A4Z0ACG1"/>
<keyword evidence="4" id="KW-0472">Membrane</keyword>
<dbReference type="InterPro" id="IPR020904">
    <property type="entry name" value="Sc_DH/Rdtase_CS"/>
</dbReference>
<sequence>MTTVTDKELHQHADRARGRVVVITGGANGIGRETVLTFARYGAKVVIGDLDLKGAKAVVAEVNSHGGDAVCMACNVLKWDDLVDLFELAMKKYGAVDVVIPNAGVNEIGNPFTGKVEVSDGRILPPQMPTLDVNVTAVIHTSWNEFPIAPQYGASKHAVLGLMLSLCPTLDADNIRVGSVHPWYVAGVPLTPVSRVAGAVFCSATDPDPSTSGCPWLLLDERPVLRVNRDDLRLGLYDLLKDRIERPTGFSERARRTVLLFTHLWRIFRPAIVVVSLVGVASLAWFSGV</sequence>
<dbReference type="EMBL" id="SFCI01000034">
    <property type="protein sequence ID" value="TFY83368.1"/>
    <property type="molecule type" value="Genomic_DNA"/>
</dbReference>
<evidence type="ECO:0000313" key="5">
    <source>
        <dbReference type="EMBL" id="TFY83368.1"/>
    </source>
</evidence>
<organism evidence="5 6">
    <name type="scientific">Hericium alpestre</name>
    <dbReference type="NCBI Taxonomy" id="135208"/>
    <lineage>
        <taxon>Eukaryota</taxon>
        <taxon>Fungi</taxon>
        <taxon>Dikarya</taxon>
        <taxon>Basidiomycota</taxon>
        <taxon>Agaricomycotina</taxon>
        <taxon>Agaricomycetes</taxon>
        <taxon>Russulales</taxon>
        <taxon>Hericiaceae</taxon>
        <taxon>Hericium</taxon>
    </lineage>
</organism>
<dbReference type="InterPro" id="IPR036291">
    <property type="entry name" value="NAD(P)-bd_dom_sf"/>
</dbReference>
<keyword evidence="4" id="KW-0812">Transmembrane</keyword>
<evidence type="ECO:0000256" key="4">
    <source>
        <dbReference type="SAM" id="Phobius"/>
    </source>
</evidence>
<feature type="transmembrane region" description="Helical" evidence="4">
    <location>
        <begin position="267"/>
        <end position="286"/>
    </location>
</feature>
<dbReference type="Proteomes" id="UP000298061">
    <property type="component" value="Unassembled WGS sequence"/>
</dbReference>
<keyword evidence="4" id="KW-1133">Transmembrane helix</keyword>
<dbReference type="PROSITE" id="PS00061">
    <property type="entry name" value="ADH_SHORT"/>
    <property type="match status" value="1"/>
</dbReference>
<gene>
    <name evidence="5" type="ORF">EWM64_g653</name>
</gene>
<protein>
    <submittedName>
        <fullName evidence="5">Uncharacterized protein</fullName>
    </submittedName>
</protein>
<dbReference type="InterPro" id="IPR002347">
    <property type="entry name" value="SDR_fam"/>
</dbReference>
<dbReference type="GO" id="GO:0016491">
    <property type="term" value="F:oxidoreductase activity"/>
    <property type="evidence" value="ECO:0007669"/>
    <property type="project" value="UniProtKB-KW"/>
</dbReference>
<dbReference type="STRING" id="135208.A0A4Z0ACG1"/>
<dbReference type="PANTHER" id="PTHR43180">
    <property type="entry name" value="3-OXOACYL-(ACYL-CARRIER-PROTEIN) REDUCTASE (AFU_ORTHOLOGUE AFUA_6G11210)"/>
    <property type="match status" value="1"/>
</dbReference>
<accession>A0A4Z0ACG1</accession>
<comment type="similarity">
    <text evidence="1">Belongs to the short-chain dehydrogenases/reductases (SDR) family.</text>
</comment>
<dbReference type="PRINTS" id="PR00081">
    <property type="entry name" value="GDHRDH"/>
</dbReference>
<reference evidence="5 6" key="1">
    <citation type="submission" date="2019-02" db="EMBL/GenBank/DDBJ databases">
        <title>Genome sequencing of the rare red list fungi Hericium alpestre (H. flagellum).</title>
        <authorList>
            <person name="Buettner E."/>
            <person name="Kellner H."/>
        </authorList>
    </citation>
    <scope>NUCLEOTIDE SEQUENCE [LARGE SCALE GENOMIC DNA]</scope>
    <source>
        <strain evidence="5 6">DSM 108284</strain>
    </source>
</reference>
<evidence type="ECO:0000256" key="2">
    <source>
        <dbReference type="ARBA" id="ARBA00022857"/>
    </source>
</evidence>
<keyword evidence="2" id="KW-0521">NADP</keyword>
<dbReference type="SUPFAM" id="SSF51735">
    <property type="entry name" value="NAD(P)-binding Rossmann-fold domains"/>
    <property type="match status" value="1"/>
</dbReference>
<evidence type="ECO:0000256" key="3">
    <source>
        <dbReference type="ARBA" id="ARBA00023002"/>
    </source>
</evidence>
<dbReference type="OrthoDB" id="5371740at2759"/>
<evidence type="ECO:0000256" key="1">
    <source>
        <dbReference type="ARBA" id="ARBA00006484"/>
    </source>
</evidence>
<comment type="caution">
    <text evidence="5">The sequence shown here is derived from an EMBL/GenBank/DDBJ whole genome shotgun (WGS) entry which is preliminary data.</text>
</comment>
<dbReference type="Gene3D" id="3.40.50.720">
    <property type="entry name" value="NAD(P)-binding Rossmann-like Domain"/>
    <property type="match status" value="2"/>
</dbReference>
<name>A0A4Z0ACG1_9AGAM</name>
<keyword evidence="3" id="KW-0560">Oxidoreductase</keyword>